<organism evidence="2">
    <name type="scientific">Tanacetum cinerariifolium</name>
    <name type="common">Dalmatian daisy</name>
    <name type="synonym">Chrysanthemum cinerariifolium</name>
    <dbReference type="NCBI Taxonomy" id="118510"/>
    <lineage>
        <taxon>Eukaryota</taxon>
        <taxon>Viridiplantae</taxon>
        <taxon>Streptophyta</taxon>
        <taxon>Embryophyta</taxon>
        <taxon>Tracheophyta</taxon>
        <taxon>Spermatophyta</taxon>
        <taxon>Magnoliopsida</taxon>
        <taxon>eudicotyledons</taxon>
        <taxon>Gunneridae</taxon>
        <taxon>Pentapetalae</taxon>
        <taxon>asterids</taxon>
        <taxon>campanulids</taxon>
        <taxon>Asterales</taxon>
        <taxon>Asteraceae</taxon>
        <taxon>Asteroideae</taxon>
        <taxon>Anthemideae</taxon>
        <taxon>Anthemidinae</taxon>
        <taxon>Tanacetum</taxon>
    </lineage>
</organism>
<dbReference type="InterPro" id="IPR003680">
    <property type="entry name" value="Flavodoxin_fold"/>
</dbReference>
<feature type="domain" description="Flavodoxin-like fold" evidence="1">
    <location>
        <begin position="2"/>
        <end position="69"/>
    </location>
</feature>
<proteinExistence type="predicted"/>
<dbReference type="EMBL" id="BKCJ011276990">
    <property type="protein sequence ID" value="GFD14084.1"/>
    <property type="molecule type" value="Genomic_DNA"/>
</dbReference>
<feature type="non-terminal residue" evidence="2">
    <location>
        <position position="1"/>
    </location>
</feature>
<dbReference type="AlphaFoldDB" id="A0A699U2G0"/>
<dbReference type="PANTHER" id="PTHR43741:SF4">
    <property type="entry name" value="FMN-DEPENDENT NADH:QUINONE OXIDOREDUCTASE"/>
    <property type="match status" value="1"/>
</dbReference>
<dbReference type="Pfam" id="PF02525">
    <property type="entry name" value="Flavodoxin_2"/>
    <property type="match status" value="1"/>
</dbReference>
<dbReference type="PANTHER" id="PTHR43741">
    <property type="entry name" value="FMN-DEPENDENT NADH-AZOREDUCTASE 1"/>
    <property type="match status" value="1"/>
</dbReference>
<sequence>ITGKKVYVALASGGVYSAGPMAAYDFVAPYLRATLGFLGLTNMEVVRVEGTAIPDLAAEALPKAIASIQV</sequence>
<evidence type="ECO:0000259" key="1">
    <source>
        <dbReference type="Pfam" id="PF02525"/>
    </source>
</evidence>
<dbReference type="InterPro" id="IPR050104">
    <property type="entry name" value="FMN-dep_NADH:Q_OxRdtase_AzoR1"/>
</dbReference>
<dbReference type="Gene3D" id="3.40.50.360">
    <property type="match status" value="1"/>
</dbReference>
<protein>
    <recommendedName>
        <fullName evidence="1">Flavodoxin-like fold domain-containing protein</fullName>
    </recommendedName>
</protein>
<name>A0A699U2G0_TANCI</name>
<dbReference type="SUPFAM" id="SSF52218">
    <property type="entry name" value="Flavoproteins"/>
    <property type="match status" value="1"/>
</dbReference>
<comment type="caution">
    <text evidence="2">The sequence shown here is derived from an EMBL/GenBank/DDBJ whole genome shotgun (WGS) entry which is preliminary data.</text>
</comment>
<reference evidence="2" key="1">
    <citation type="journal article" date="2019" name="Sci. Rep.">
        <title>Draft genome of Tanacetum cinerariifolium, the natural source of mosquito coil.</title>
        <authorList>
            <person name="Yamashiro T."/>
            <person name="Shiraishi A."/>
            <person name="Satake H."/>
            <person name="Nakayama K."/>
        </authorList>
    </citation>
    <scope>NUCLEOTIDE SEQUENCE</scope>
</reference>
<evidence type="ECO:0000313" key="2">
    <source>
        <dbReference type="EMBL" id="GFD14084.1"/>
    </source>
</evidence>
<dbReference type="InterPro" id="IPR029039">
    <property type="entry name" value="Flavoprotein-like_sf"/>
</dbReference>
<gene>
    <name evidence="2" type="ORF">Tci_886053</name>
</gene>
<accession>A0A699U2G0</accession>